<keyword evidence="4" id="KW-0472">Membrane</keyword>
<dbReference type="KEGG" id="cmv:CMUST_07505"/>
<dbReference type="RefSeq" id="WP_047261968.1">
    <property type="nucleotide sequence ID" value="NZ_CP011542.1"/>
</dbReference>
<keyword evidence="3" id="KW-1133">Transmembrane helix</keyword>
<proteinExistence type="predicted"/>
<dbReference type="EMBL" id="CP011542">
    <property type="protein sequence ID" value="AKK05830.1"/>
    <property type="molecule type" value="Genomic_DNA"/>
</dbReference>
<dbReference type="OrthoDB" id="329282at2"/>
<organism evidence="5 6">
    <name type="scientific">Corynebacterium mustelae</name>
    <dbReference type="NCBI Taxonomy" id="571915"/>
    <lineage>
        <taxon>Bacteria</taxon>
        <taxon>Bacillati</taxon>
        <taxon>Actinomycetota</taxon>
        <taxon>Actinomycetes</taxon>
        <taxon>Mycobacteriales</taxon>
        <taxon>Corynebacteriaceae</taxon>
        <taxon>Corynebacterium</taxon>
    </lineage>
</organism>
<evidence type="ECO:0000313" key="6">
    <source>
        <dbReference type="Proteomes" id="UP000035199"/>
    </source>
</evidence>
<keyword evidence="2" id="KW-0812">Transmembrane</keyword>
<evidence type="ECO:0000313" key="5">
    <source>
        <dbReference type="EMBL" id="AKK05830.1"/>
    </source>
</evidence>
<protein>
    <submittedName>
        <fullName evidence="5">Putative membrane protein</fullName>
    </submittedName>
</protein>
<dbReference type="GO" id="GO:0016020">
    <property type="term" value="C:membrane"/>
    <property type="evidence" value="ECO:0007669"/>
    <property type="project" value="UniProtKB-SubCell"/>
</dbReference>
<dbReference type="STRING" id="571915.CMUST_07505"/>
<dbReference type="Pfam" id="PF07681">
    <property type="entry name" value="DoxX"/>
    <property type="match status" value="1"/>
</dbReference>
<keyword evidence="6" id="KW-1185">Reference proteome</keyword>
<dbReference type="InterPro" id="IPR032808">
    <property type="entry name" value="DoxX"/>
</dbReference>
<dbReference type="Proteomes" id="UP000035199">
    <property type="component" value="Chromosome"/>
</dbReference>
<evidence type="ECO:0000256" key="3">
    <source>
        <dbReference type="ARBA" id="ARBA00022989"/>
    </source>
</evidence>
<gene>
    <name evidence="5" type="ORF">CMUST_07505</name>
</gene>
<dbReference type="PATRIC" id="fig|571915.4.peg.1604"/>
<reference evidence="5 6" key="1">
    <citation type="journal article" date="2015" name="Genome Announc.">
        <title>Complete Genome Sequence of the Type Strain Corynebacterium mustelae DSM 45274, Isolated from Various Tissues of a Male Ferret with Lethal Sepsis.</title>
        <authorList>
            <person name="Ruckert C."/>
            <person name="Eimer J."/>
            <person name="Winkler A."/>
            <person name="Tauch A."/>
        </authorList>
    </citation>
    <scope>NUCLEOTIDE SEQUENCE [LARGE SCALE GENOMIC DNA]</scope>
    <source>
        <strain evidence="5 6">DSM 45274</strain>
    </source>
</reference>
<evidence type="ECO:0000256" key="2">
    <source>
        <dbReference type="ARBA" id="ARBA00022692"/>
    </source>
</evidence>
<name>A0A0G3GZ79_9CORY</name>
<reference evidence="6" key="2">
    <citation type="submission" date="2015-05" db="EMBL/GenBank/DDBJ databases">
        <title>Complete genome sequence of Corynebacterium mustelae DSM 45274, isolated from various tissues of a male ferret with lethal sepsis.</title>
        <authorList>
            <person name="Ruckert C."/>
            <person name="Albersmeier A."/>
            <person name="Winkler A."/>
            <person name="Tauch A."/>
        </authorList>
    </citation>
    <scope>NUCLEOTIDE SEQUENCE [LARGE SCALE GENOMIC DNA]</scope>
    <source>
        <strain evidence="6">DSM 45274</strain>
    </source>
</reference>
<accession>A0A0G3GZ79</accession>
<comment type="subcellular location">
    <subcellularLocation>
        <location evidence="1">Membrane</location>
        <topology evidence="1">Multi-pass membrane protein</topology>
    </subcellularLocation>
</comment>
<sequence>MIRKFARPMVASVYIADGADTILNTQAHVEGAEALMRRLRTVVSRSTFKKLPQDPVVVARTVGGVKVGAGTMLALGKFPRLSAATLAAVSIPTMMARHAFWETQDPEEKVARRQGFLTSVALLGGLFITSADTAGKPGLKWRASKATQQAQKHIQQALPTQSDTQRFAASASNWFEDTQGKINQFVADNQDDWKDTFSGLVDTSSDWLSSAQENTKVAKKSVIKAAAKAQDRAAAAYADAHQASGRAAKKASKRAEKLQGQAAKALKRAQKKIGDVI</sequence>
<evidence type="ECO:0000256" key="1">
    <source>
        <dbReference type="ARBA" id="ARBA00004141"/>
    </source>
</evidence>
<dbReference type="AlphaFoldDB" id="A0A0G3GZ79"/>
<evidence type="ECO:0000256" key="4">
    <source>
        <dbReference type="ARBA" id="ARBA00023136"/>
    </source>
</evidence>